<reference evidence="1 2" key="1">
    <citation type="submission" date="2019-09" db="EMBL/GenBank/DDBJ databases">
        <title>NBRP : Genome information of microbial organism related human and environment.</title>
        <authorList>
            <person name="Hattori M."/>
            <person name="Oshima K."/>
            <person name="Inaba H."/>
            <person name="Suda W."/>
            <person name="Sakamoto M."/>
            <person name="Iino T."/>
            <person name="Kitahara M."/>
            <person name="Oshida Y."/>
            <person name="Iida T."/>
            <person name="Kudo T."/>
            <person name="Itoh T."/>
            <person name="Ohkuma M."/>
        </authorList>
    </citation>
    <scope>NUCLEOTIDE SEQUENCE [LARGE SCALE GENOMIC DNA]</scope>
    <source>
        <strain evidence="1 2">Hi-2</strain>
    </source>
</reference>
<proteinExistence type="predicted"/>
<dbReference type="Proteomes" id="UP000322084">
    <property type="component" value="Unassembled WGS sequence"/>
</dbReference>
<sequence length="262" mass="27786">MALILGLAEGPIGATPGLAQAPNSLAQSAFDEGRWRDAVRLGAMPQDPLGMAIAAQAELMSYAYSDDLAAQSAAVDRAVFLADAAKVLAPHDPFVLLQGAAAYGFRAQLNRSRRDAHMARQLIDAALWQAPDNAYAQAALGFWHGRTVLGAGSFAARMVFDARRSSAIEAFEKALALDPDNLVIRSGYAQLLVRFGKNAHRSAALGHLRWVVAASARTALERHMQENAQLLLAAQDAGADPKALKQLADDLAPFSDSSAKEG</sequence>
<dbReference type="EMBL" id="BKCL01000003">
    <property type="protein sequence ID" value="GEQ97596.1"/>
    <property type="molecule type" value="Genomic_DNA"/>
</dbReference>
<dbReference type="Gene3D" id="1.25.40.10">
    <property type="entry name" value="Tetratricopeptide repeat domain"/>
    <property type="match status" value="1"/>
</dbReference>
<evidence type="ECO:0000313" key="2">
    <source>
        <dbReference type="Proteomes" id="UP000322084"/>
    </source>
</evidence>
<name>A0A5A7MP15_9PROT</name>
<gene>
    <name evidence="1" type="ORF">JCM17844_12330</name>
</gene>
<organism evidence="1 2">
    <name type="scientific">Iodidimonas gelatinilytica</name>
    <dbReference type="NCBI Taxonomy" id="1236966"/>
    <lineage>
        <taxon>Bacteria</taxon>
        <taxon>Pseudomonadati</taxon>
        <taxon>Pseudomonadota</taxon>
        <taxon>Alphaproteobacteria</taxon>
        <taxon>Iodidimonadales</taxon>
        <taxon>Iodidimonadaceae</taxon>
        <taxon>Iodidimonas</taxon>
    </lineage>
</organism>
<evidence type="ECO:0000313" key="1">
    <source>
        <dbReference type="EMBL" id="GEQ97596.1"/>
    </source>
</evidence>
<dbReference type="InterPro" id="IPR011990">
    <property type="entry name" value="TPR-like_helical_dom_sf"/>
</dbReference>
<dbReference type="AlphaFoldDB" id="A0A5A7MP15"/>
<comment type="caution">
    <text evidence="1">The sequence shown here is derived from an EMBL/GenBank/DDBJ whole genome shotgun (WGS) entry which is preliminary data.</text>
</comment>
<protein>
    <recommendedName>
        <fullName evidence="3">Tetratricopeptide repeat protein</fullName>
    </recommendedName>
</protein>
<accession>A0A5A7MP15</accession>
<dbReference type="SUPFAM" id="SSF48452">
    <property type="entry name" value="TPR-like"/>
    <property type="match status" value="1"/>
</dbReference>
<evidence type="ECO:0008006" key="3">
    <source>
        <dbReference type="Google" id="ProtNLM"/>
    </source>
</evidence>